<evidence type="ECO:0000256" key="4">
    <source>
        <dbReference type="PROSITE-ProRule" id="PRU00221"/>
    </source>
</evidence>
<dbReference type="InterPro" id="IPR036322">
    <property type="entry name" value="WD40_repeat_dom_sf"/>
</dbReference>
<keyword evidence="2 4" id="KW-0853">WD repeat</keyword>
<dbReference type="Proteomes" id="UP000785679">
    <property type="component" value="Unassembled WGS sequence"/>
</dbReference>
<reference evidence="6" key="1">
    <citation type="submission" date="2019-06" db="EMBL/GenBank/DDBJ databases">
        <authorList>
            <person name="Zheng W."/>
        </authorList>
    </citation>
    <scope>NUCLEOTIDE SEQUENCE</scope>
    <source>
        <strain evidence="6">QDHG01</strain>
    </source>
</reference>
<feature type="region of interest" description="Disordered" evidence="5">
    <location>
        <begin position="349"/>
        <end position="445"/>
    </location>
</feature>
<dbReference type="InterPro" id="IPR019775">
    <property type="entry name" value="WD40_repeat_CS"/>
</dbReference>
<dbReference type="InterPro" id="IPR050505">
    <property type="entry name" value="WDR55/POC1"/>
</dbReference>
<sequence>MEPARTLFSAKNAKESHFNKTLRHEPPDIYLDDHIMDIKFSPVANVLALGQITGEVRIYAYNEKQNKEVLKFDYHKESCRQVVFSPDGNLVYTSSSDGSIGVISNGKVEGRILGAHSEPVNSLIHIENNAIIASGDDDGLIKIWDLRQASSGTNGCIMRMQEHQGTIMDMKINDDGNMLLSAGNDGHMGVFDLRKGGALYAMSDNFEEDLTALVICKYQKKVLVSSSEGTINVFSWDWFGDCNDRIVGHPNSIDTMIKYDEDTVITGSEDGLIRAVSVLPNKIVAILADPTDQEESEVFHIQRVALSHDKCLLASISLDDIVKIIDVSHLASRMKEDFDEEGYERDLKENPKIKRKKKKAKKNAEGGAGEDADMAEERKEGDESSSDDDDAWESESSDDDDSDDSDDSDEKHQKKDKKLNVKGNTVQKAKKMIDDAKRKQFFSDL</sequence>
<dbReference type="InterPro" id="IPR001680">
    <property type="entry name" value="WD40_rpt"/>
</dbReference>
<dbReference type="OrthoDB" id="2288928at2759"/>
<proteinExistence type="inferred from homology"/>
<dbReference type="EMBL" id="RRYP01009918">
    <property type="protein sequence ID" value="TNV78742.1"/>
    <property type="molecule type" value="Genomic_DNA"/>
</dbReference>
<dbReference type="SUPFAM" id="SSF50978">
    <property type="entry name" value="WD40 repeat-like"/>
    <property type="match status" value="1"/>
</dbReference>
<evidence type="ECO:0008006" key="8">
    <source>
        <dbReference type="Google" id="ProtNLM"/>
    </source>
</evidence>
<dbReference type="PROSITE" id="PS00678">
    <property type="entry name" value="WD_REPEATS_1"/>
    <property type="match status" value="1"/>
</dbReference>
<comment type="similarity">
    <text evidence="1">Belongs to the WD repeat WDR55 family.</text>
</comment>
<dbReference type="Pfam" id="PF24796">
    <property type="entry name" value="WDR55"/>
    <property type="match status" value="1"/>
</dbReference>
<comment type="caution">
    <text evidence="6">The sequence shown here is derived from an EMBL/GenBank/DDBJ whole genome shotgun (WGS) entry which is preliminary data.</text>
</comment>
<gene>
    <name evidence="6" type="ORF">FGO68_gene17441</name>
</gene>
<evidence type="ECO:0000256" key="3">
    <source>
        <dbReference type="ARBA" id="ARBA00022737"/>
    </source>
</evidence>
<feature type="repeat" description="WD" evidence="4">
    <location>
        <begin position="113"/>
        <end position="154"/>
    </location>
</feature>
<feature type="repeat" description="WD" evidence="4">
    <location>
        <begin position="72"/>
        <end position="102"/>
    </location>
</feature>
<evidence type="ECO:0000256" key="2">
    <source>
        <dbReference type="ARBA" id="ARBA00022574"/>
    </source>
</evidence>
<name>A0A8J8NN78_HALGN</name>
<dbReference type="PROSITE" id="PS50082">
    <property type="entry name" value="WD_REPEATS_2"/>
    <property type="match status" value="3"/>
</dbReference>
<dbReference type="InterPro" id="IPR015943">
    <property type="entry name" value="WD40/YVTN_repeat-like_dom_sf"/>
</dbReference>
<dbReference type="Gene3D" id="2.130.10.10">
    <property type="entry name" value="YVTN repeat-like/Quinoprotein amine dehydrogenase"/>
    <property type="match status" value="2"/>
</dbReference>
<dbReference type="PROSITE" id="PS50294">
    <property type="entry name" value="WD_REPEATS_REGION"/>
    <property type="match status" value="1"/>
</dbReference>
<keyword evidence="3" id="KW-0677">Repeat</keyword>
<organism evidence="6 7">
    <name type="scientific">Halteria grandinella</name>
    <dbReference type="NCBI Taxonomy" id="5974"/>
    <lineage>
        <taxon>Eukaryota</taxon>
        <taxon>Sar</taxon>
        <taxon>Alveolata</taxon>
        <taxon>Ciliophora</taxon>
        <taxon>Intramacronucleata</taxon>
        <taxon>Spirotrichea</taxon>
        <taxon>Stichotrichia</taxon>
        <taxon>Sporadotrichida</taxon>
        <taxon>Halteriidae</taxon>
        <taxon>Halteria</taxon>
    </lineage>
</organism>
<evidence type="ECO:0000256" key="1">
    <source>
        <dbReference type="ARBA" id="ARBA00007625"/>
    </source>
</evidence>
<keyword evidence="7" id="KW-1185">Reference proteome</keyword>
<protein>
    <recommendedName>
        <fullName evidence="8">WD repeat-containing protein 55</fullName>
    </recommendedName>
</protein>
<dbReference type="PANTHER" id="PTHR44019:SF20">
    <property type="entry name" value="WD REPEAT-CONTAINING PROTEIN 55"/>
    <property type="match status" value="1"/>
</dbReference>
<evidence type="ECO:0000313" key="6">
    <source>
        <dbReference type="EMBL" id="TNV78742.1"/>
    </source>
</evidence>
<evidence type="ECO:0000256" key="5">
    <source>
        <dbReference type="SAM" id="MobiDB-lite"/>
    </source>
</evidence>
<accession>A0A8J8NN78</accession>
<dbReference type="SMART" id="SM00320">
    <property type="entry name" value="WD40"/>
    <property type="match status" value="6"/>
</dbReference>
<dbReference type="AlphaFoldDB" id="A0A8J8NN78"/>
<dbReference type="PANTHER" id="PTHR44019">
    <property type="entry name" value="WD REPEAT-CONTAINING PROTEIN 55"/>
    <property type="match status" value="1"/>
</dbReference>
<evidence type="ECO:0000313" key="7">
    <source>
        <dbReference type="Proteomes" id="UP000785679"/>
    </source>
</evidence>
<feature type="repeat" description="WD" evidence="4">
    <location>
        <begin position="160"/>
        <end position="201"/>
    </location>
</feature>
<feature type="compositionally biased region" description="Acidic residues" evidence="5">
    <location>
        <begin position="383"/>
        <end position="408"/>
    </location>
</feature>